<feature type="domain" description="Squalene cyclase N-terminal" evidence="9">
    <location>
        <begin position="72"/>
        <end position="362"/>
    </location>
</feature>
<sequence>MGANSNVEKTDLSRWRMKSDQGRQTWHYLKTDEEVREWPQATSDKYFLGLDTGLPALPTPKTPLDSVKNGIEFFSTLQVASGNWACEYPGPLFLTPGFVITMYITNTPIPQEWRTEMIRYLANKANPYDGGWGLHVEDDSTVFGTTLNYIVLRICGMEADHPLAVKARKRLHELGGALYNPHWGKTWLSILNLYCWDGLNPIPAELWALPNWVPIHPWRWWIHCRMVYLPMSYIFTRKHQIPVNDFILQLRKELYPQDYDSINWTSHRNTVSGADVYYPHSTILNALNKVLVVWGKFCPDFVKLHAMRLVKDLVTREDEDSDYTCLGPVNNPLNFVVRYLDDGPDSDAVKMHRYTLEDYMWVNKDGMFVNGTDGLQCWDTSFFIQSMHASGMIERPEYRDMLIRALNFLDDQQIKENCRDQGQSYRHIRKGAWPFSKRKQGYTVSDCTAEAVKAVLFLQGTPGFPRPIPERRICDAVDVMLSLQSSDYGFSEYEQSRVGDWIEQLNSAEVFGNIMKSYSFPECTTAVVTALKLFTQYYPEYRKEDIKECIRKSLIYIKRVQRKDGSWYGSWGICFTYAAMFALESLEILGETWENSGNVKRAVEFLLSKQMEDGGWGESYKSSSTGVYTHHEKSQVCNTAYACLALMHAQYPDRKPIERGLKLIMQRQQANGEWLSEAIEGVFNRNCMIAYPNYKFIFTTKALGAFASKYGDIPI</sequence>
<dbReference type="CDD" id="cd02892">
    <property type="entry name" value="SQCY_1"/>
    <property type="match status" value="1"/>
</dbReference>
<dbReference type="EC" id="5.4.99.-" evidence="7"/>
<dbReference type="PANTHER" id="PTHR11764:SF20">
    <property type="entry name" value="LANOSTEROL SYNTHASE"/>
    <property type="match status" value="1"/>
</dbReference>
<dbReference type="InterPro" id="IPR018333">
    <property type="entry name" value="Squalene_cyclase"/>
</dbReference>
<dbReference type="InParanoid" id="A0A3N4M190"/>
<dbReference type="Pfam" id="PF13243">
    <property type="entry name" value="SQHop_cyclase_C"/>
    <property type="match status" value="1"/>
</dbReference>
<proteinExistence type="inferred from homology"/>
<evidence type="ECO:0000256" key="4">
    <source>
        <dbReference type="ARBA" id="ARBA00022955"/>
    </source>
</evidence>
<evidence type="ECO:0000256" key="6">
    <source>
        <dbReference type="ARBA" id="ARBA00023235"/>
    </source>
</evidence>
<dbReference type="PANTHER" id="PTHR11764">
    <property type="entry name" value="TERPENE CYCLASE/MUTASE FAMILY MEMBER"/>
    <property type="match status" value="1"/>
</dbReference>
<name>A0A3N4M190_9PEZI</name>
<dbReference type="FunFam" id="1.50.10.20:FF:000003">
    <property type="entry name" value="Terpene cyclase/mutase family member"/>
    <property type="match status" value="1"/>
</dbReference>
<feature type="domain" description="Squalene cyclase C-terminal" evidence="8">
    <location>
        <begin position="377"/>
        <end position="706"/>
    </location>
</feature>
<dbReference type="SUPFAM" id="SSF48239">
    <property type="entry name" value="Terpenoid cyclases/Protein prenyltransferases"/>
    <property type="match status" value="2"/>
</dbReference>
<dbReference type="GO" id="GO:0005811">
    <property type="term" value="C:lipid droplet"/>
    <property type="evidence" value="ECO:0007669"/>
    <property type="project" value="InterPro"/>
</dbReference>
<protein>
    <recommendedName>
        <fullName evidence="7">Terpene cyclase/mutase family member</fullName>
        <ecNumber evidence="7">5.4.99.-</ecNumber>
    </recommendedName>
</protein>
<dbReference type="Gene3D" id="6.20.120.20">
    <property type="match status" value="1"/>
</dbReference>
<dbReference type="PROSITE" id="PS01074">
    <property type="entry name" value="TERPENE_SYNTHASES"/>
    <property type="match status" value="1"/>
</dbReference>
<dbReference type="InterPro" id="IPR032697">
    <property type="entry name" value="SQ_cyclase_N"/>
</dbReference>
<evidence type="ECO:0000259" key="9">
    <source>
        <dbReference type="Pfam" id="PF13249"/>
    </source>
</evidence>
<evidence type="ECO:0000256" key="3">
    <source>
        <dbReference type="ARBA" id="ARBA00022737"/>
    </source>
</evidence>
<evidence type="ECO:0000256" key="2">
    <source>
        <dbReference type="ARBA" id="ARBA00022516"/>
    </source>
</evidence>
<comment type="similarity">
    <text evidence="1 7">Belongs to the terpene cyclase/mutase family.</text>
</comment>
<dbReference type="SFLD" id="SFLDG01016">
    <property type="entry name" value="Prenyltransferase_Like_2"/>
    <property type="match status" value="1"/>
</dbReference>
<dbReference type="STRING" id="1051890.A0A3N4M190"/>
<dbReference type="Proteomes" id="UP000267821">
    <property type="component" value="Unassembled WGS sequence"/>
</dbReference>
<accession>A0A3N4M190</accession>
<keyword evidence="11" id="KW-1185">Reference proteome</keyword>
<dbReference type="InterPro" id="IPR032696">
    <property type="entry name" value="SQ_cyclase_C"/>
</dbReference>
<dbReference type="OrthoDB" id="21502at2759"/>
<dbReference type="Gene3D" id="1.50.10.20">
    <property type="match status" value="2"/>
</dbReference>
<dbReference type="AlphaFoldDB" id="A0A3N4M190"/>
<gene>
    <name evidence="10" type="ORF">L211DRAFT_835034</name>
</gene>
<dbReference type="GO" id="GO:0006696">
    <property type="term" value="P:ergosterol biosynthetic process"/>
    <property type="evidence" value="ECO:0007669"/>
    <property type="project" value="TreeGrafter"/>
</dbReference>
<reference evidence="10 11" key="1">
    <citation type="journal article" date="2018" name="Nat. Ecol. Evol.">
        <title>Pezizomycetes genomes reveal the molecular basis of ectomycorrhizal truffle lifestyle.</title>
        <authorList>
            <person name="Murat C."/>
            <person name="Payen T."/>
            <person name="Noel B."/>
            <person name="Kuo A."/>
            <person name="Morin E."/>
            <person name="Chen J."/>
            <person name="Kohler A."/>
            <person name="Krizsan K."/>
            <person name="Balestrini R."/>
            <person name="Da Silva C."/>
            <person name="Montanini B."/>
            <person name="Hainaut M."/>
            <person name="Levati E."/>
            <person name="Barry K.W."/>
            <person name="Belfiori B."/>
            <person name="Cichocki N."/>
            <person name="Clum A."/>
            <person name="Dockter R.B."/>
            <person name="Fauchery L."/>
            <person name="Guy J."/>
            <person name="Iotti M."/>
            <person name="Le Tacon F."/>
            <person name="Lindquist E.A."/>
            <person name="Lipzen A."/>
            <person name="Malagnac F."/>
            <person name="Mello A."/>
            <person name="Molinier V."/>
            <person name="Miyauchi S."/>
            <person name="Poulain J."/>
            <person name="Riccioni C."/>
            <person name="Rubini A."/>
            <person name="Sitrit Y."/>
            <person name="Splivallo R."/>
            <person name="Traeger S."/>
            <person name="Wang M."/>
            <person name="Zifcakova L."/>
            <person name="Wipf D."/>
            <person name="Zambonelli A."/>
            <person name="Paolocci F."/>
            <person name="Nowrousian M."/>
            <person name="Ottonello S."/>
            <person name="Baldrian P."/>
            <person name="Spatafora J.W."/>
            <person name="Henrissat B."/>
            <person name="Nagy L.G."/>
            <person name="Aury J.M."/>
            <person name="Wincker P."/>
            <person name="Grigoriev I.V."/>
            <person name="Bonfante P."/>
            <person name="Martin F.M."/>
        </authorList>
    </citation>
    <scope>NUCLEOTIDE SEQUENCE [LARGE SCALE GENOMIC DNA]</scope>
    <source>
        <strain evidence="10 11">ATCC MYA-4762</strain>
    </source>
</reference>
<organism evidence="10 11">
    <name type="scientific">Terfezia boudieri ATCC MYA-4762</name>
    <dbReference type="NCBI Taxonomy" id="1051890"/>
    <lineage>
        <taxon>Eukaryota</taxon>
        <taxon>Fungi</taxon>
        <taxon>Dikarya</taxon>
        <taxon>Ascomycota</taxon>
        <taxon>Pezizomycotina</taxon>
        <taxon>Pezizomycetes</taxon>
        <taxon>Pezizales</taxon>
        <taxon>Pezizaceae</taxon>
        <taxon>Terfezia</taxon>
    </lineage>
</organism>
<keyword evidence="2" id="KW-0444">Lipid biosynthesis</keyword>
<dbReference type="NCBIfam" id="TIGR01787">
    <property type="entry name" value="squalene_cyclas"/>
    <property type="match status" value="1"/>
</dbReference>
<dbReference type="EMBL" id="ML121533">
    <property type="protein sequence ID" value="RPB26701.1"/>
    <property type="molecule type" value="Genomic_DNA"/>
</dbReference>
<keyword evidence="6 7" id="KW-0413">Isomerase</keyword>
<dbReference type="GO" id="GO:0000250">
    <property type="term" value="F:lanosterol synthase activity"/>
    <property type="evidence" value="ECO:0007669"/>
    <property type="project" value="TreeGrafter"/>
</dbReference>
<evidence type="ECO:0000256" key="5">
    <source>
        <dbReference type="ARBA" id="ARBA00023098"/>
    </source>
</evidence>
<keyword evidence="4" id="KW-0752">Steroid biosynthesis</keyword>
<dbReference type="InterPro" id="IPR008930">
    <property type="entry name" value="Terpenoid_cyclase/PrenylTrfase"/>
</dbReference>
<keyword evidence="5" id="KW-0443">Lipid metabolism</keyword>
<evidence type="ECO:0000313" key="10">
    <source>
        <dbReference type="EMBL" id="RPB26701.1"/>
    </source>
</evidence>
<evidence type="ECO:0000313" key="11">
    <source>
        <dbReference type="Proteomes" id="UP000267821"/>
    </source>
</evidence>
<dbReference type="Pfam" id="PF13249">
    <property type="entry name" value="SQHop_cyclase_N"/>
    <property type="match status" value="1"/>
</dbReference>
<evidence type="ECO:0000256" key="1">
    <source>
        <dbReference type="ARBA" id="ARBA00009755"/>
    </source>
</evidence>
<dbReference type="InterPro" id="IPR002365">
    <property type="entry name" value="Terpene_synthase_CS"/>
</dbReference>
<keyword evidence="3" id="KW-0677">Repeat</keyword>
<dbReference type="FunCoup" id="A0A3N4M190">
    <property type="interactions" value="109"/>
</dbReference>
<evidence type="ECO:0000256" key="7">
    <source>
        <dbReference type="RuleBase" id="RU362003"/>
    </source>
</evidence>
<evidence type="ECO:0000259" key="8">
    <source>
        <dbReference type="Pfam" id="PF13243"/>
    </source>
</evidence>
<dbReference type="GO" id="GO:0016104">
    <property type="term" value="P:triterpenoid biosynthetic process"/>
    <property type="evidence" value="ECO:0007669"/>
    <property type="project" value="InterPro"/>
</dbReference>